<keyword evidence="6" id="KW-1185">Reference proteome</keyword>
<keyword evidence="3" id="KW-0949">S-adenosyl-L-methionine</keyword>
<name>A0A8H5XPM2_9HYPO</name>
<accession>A0A8H5XPM2</accession>
<comment type="caution">
    <text evidence="5">The sequence shown here is derived from an EMBL/GenBank/DDBJ whole genome shotgun (WGS) entry which is preliminary data.</text>
</comment>
<dbReference type="InterPro" id="IPR029033">
    <property type="entry name" value="His_PPase_superfam"/>
</dbReference>
<protein>
    <recommendedName>
        <fullName evidence="4">Histidine-specific methyltransferase SAM-dependent domain-containing protein</fullName>
    </recommendedName>
</protein>
<evidence type="ECO:0000256" key="3">
    <source>
        <dbReference type="ARBA" id="ARBA00022691"/>
    </source>
</evidence>
<evidence type="ECO:0000256" key="2">
    <source>
        <dbReference type="ARBA" id="ARBA00022679"/>
    </source>
</evidence>
<evidence type="ECO:0000313" key="6">
    <source>
        <dbReference type="Proteomes" id="UP000532311"/>
    </source>
</evidence>
<dbReference type="Gene3D" id="3.40.50.150">
    <property type="entry name" value="Vaccinia Virus protein VP39"/>
    <property type="match status" value="1"/>
</dbReference>
<evidence type="ECO:0000256" key="1">
    <source>
        <dbReference type="ARBA" id="ARBA00022603"/>
    </source>
</evidence>
<dbReference type="InterPro" id="IPR029063">
    <property type="entry name" value="SAM-dependent_MTases_sf"/>
</dbReference>
<keyword evidence="1" id="KW-0489">Methyltransferase</keyword>
<dbReference type="PANTHER" id="PTHR43397:SF2">
    <property type="entry name" value="HISTIDINE-SPECIFIC METHYLTRANSFERASE SAM-DEPENDENT DOMAIN-CONTAINING PROTEIN"/>
    <property type="match status" value="1"/>
</dbReference>
<dbReference type="Pfam" id="PF10017">
    <property type="entry name" value="Methyltransf_33"/>
    <property type="match status" value="1"/>
</dbReference>
<dbReference type="Gene3D" id="3.40.50.1240">
    <property type="entry name" value="Phosphoglycerate mutase-like"/>
    <property type="match status" value="1"/>
</dbReference>
<keyword evidence="2" id="KW-0808">Transferase</keyword>
<organism evidence="5 6">
    <name type="scientific">Fusarium globosum</name>
    <dbReference type="NCBI Taxonomy" id="78864"/>
    <lineage>
        <taxon>Eukaryota</taxon>
        <taxon>Fungi</taxon>
        <taxon>Dikarya</taxon>
        <taxon>Ascomycota</taxon>
        <taxon>Pezizomycotina</taxon>
        <taxon>Sordariomycetes</taxon>
        <taxon>Hypocreomycetidae</taxon>
        <taxon>Hypocreales</taxon>
        <taxon>Nectriaceae</taxon>
        <taxon>Fusarium</taxon>
        <taxon>Fusarium fujikuroi species complex</taxon>
    </lineage>
</organism>
<dbReference type="GO" id="GO:0032259">
    <property type="term" value="P:methylation"/>
    <property type="evidence" value="ECO:0007669"/>
    <property type="project" value="UniProtKB-KW"/>
</dbReference>
<evidence type="ECO:0000259" key="4">
    <source>
        <dbReference type="Pfam" id="PF10017"/>
    </source>
</evidence>
<gene>
    <name evidence="5" type="ORF">FGLOB1_12855</name>
</gene>
<sequence length="713" mass="80424">MPSTTDAAKASLTYMVQQRTEAPYQPERQNTNGPPIPEIPWPSELILIPEDGLPNMDHSNGLAIYRSSLKGYSAMLENQRQLALDQVTRLGDLSPGQVQDIGGGTMEKRIEKELDESIRLGKYLSKAACYIDSPWPGGDTSSQSRGEKKILREQAFELAQQLDPLLQLSIFDLGSGNSEKLQPIFDELEKAKKFCRYFAVDINRASLGSHVQGLSKRYNYILCYGLYGSFEDARRFAIAMPGNKVGISCSSTLTNFEPEEVCRILQSWLEAVDRLILGQHEPVGEKELESSYHTPGFTEFMRGGWDKANQVLGRTEFDDARWTLRCKISTLPQCHMFRCTSLVQPGTEFFWFACYKYTTLEFQDIVKKSGWRVSKHYQDEKTKMSRHGHANSNIGVSPHGTDIFTLSDKDFDQFIHSGNVVKNGDFLPDNLTQHGKKELRRYVDEHAEFCASLDLILCSPLTRSVLTAKGLAETSEAPVVCLFGLAENTNWIQDIPPITYVKGGKRYASTVSLAGGSAGGTLLGEEVVDLTVETPDDQWESWNDRQRRLSTIKTCKPLREIEEQDKKLRIQIRNSVQKIAERKGRSIKALIVTHGGKINTLTGNYRTQLELTDVGWEFKSSSCFANLGTAVYRFRSATDEEAELVEVHESEEHAQLLGSDYQRPRGFSYIDRSGKAADERRLYEMFLKETHEEVKSKVSMPIHSVLLRWDGTA</sequence>
<evidence type="ECO:0000313" key="5">
    <source>
        <dbReference type="EMBL" id="KAF5697321.1"/>
    </source>
</evidence>
<dbReference type="SUPFAM" id="SSF53254">
    <property type="entry name" value="Phosphoglycerate mutase-like"/>
    <property type="match status" value="1"/>
</dbReference>
<dbReference type="PANTHER" id="PTHR43397">
    <property type="entry name" value="ERGOTHIONEINE BIOSYNTHESIS PROTEIN 1"/>
    <property type="match status" value="1"/>
</dbReference>
<dbReference type="InterPro" id="IPR051128">
    <property type="entry name" value="EgtD_Methyltrsf_superfamily"/>
</dbReference>
<reference evidence="5 6" key="1">
    <citation type="submission" date="2020-05" db="EMBL/GenBank/DDBJ databases">
        <title>Identification and distribution of gene clusters putatively required for synthesis of sphingolipid metabolism inhibitors in phylogenetically diverse species of the filamentous fungus Fusarium.</title>
        <authorList>
            <person name="Kim H.-S."/>
            <person name="Busman M."/>
            <person name="Brown D.W."/>
            <person name="Divon H."/>
            <person name="Uhlig S."/>
            <person name="Proctor R.H."/>
        </authorList>
    </citation>
    <scope>NUCLEOTIDE SEQUENCE [LARGE SCALE GENOMIC DNA]</scope>
    <source>
        <strain evidence="5 6">NRRL 26131</strain>
    </source>
</reference>
<dbReference type="AlphaFoldDB" id="A0A8H5XPM2"/>
<dbReference type="GO" id="GO:0008168">
    <property type="term" value="F:methyltransferase activity"/>
    <property type="evidence" value="ECO:0007669"/>
    <property type="project" value="UniProtKB-KW"/>
</dbReference>
<feature type="domain" description="Histidine-specific methyltransferase SAM-dependent" evidence="4">
    <location>
        <begin position="144"/>
        <end position="386"/>
    </location>
</feature>
<dbReference type="Proteomes" id="UP000532311">
    <property type="component" value="Unassembled WGS sequence"/>
</dbReference>
<dbReference type="InterPro" id="IPR019257">
    <property type="entry name" value="MeTrfase_dom"/>
</dbReference>
<dbReference type="EMBL" id="JAAQPF010000745">
    <property type="protein sequence ID" value="KAF5697321.1"/>
    <property type="molecule type" value="Genomic_DNA"/>
</dbReference>
<proteinExistence type="predicted"/>